<dbReference type="InterPro" id="IPR013785">
    <property type="entry name" value="Aldolase_TIM"/>
</dbReference>
<comment type="caution">
    <text evidence="7">The sequence shown here is derived from an EMBL/GenBank/DDBJ whole genome shotgun (WGS) entry which is preliminary data.</text>
</comment>
<reference evidence="7 8" key="1">
    <citation type="submission" date="2021-01" db="EMBL/GenBank/DDBJ databases">
        <title>Whole genome shotgun sequence of Planobispora longispora NBRC 13918.</title>
        <authorList>
            <person name="Komaki H."/>
            <person name="Tamura T."/>
        </authorList>
    </citation>
    <scope>NUCLEOTIDE SEQUENCE [LARGE SCALE GENOMIC DNA]</scope>
    <source>
        <strain evidence="7 8">NBRC 13918</strain>
    </source>
</reference>
<evidence type="ECO:0000256" key="5">
    <source>
        <dbReference type="SAM" id="MobiDB-lite"/>
    </source>
</evidence>
<sequence length="856" mass="93275">MHEWPSTLNVGELMAGGWQPTPFRQFILKIHSRCDLACTYCYVYEMADSSWQTRPKRMSPQTVTAAVARIAEHARAHELDEIEIILHGGEPLLAGREAIRDIVTLTRAAVGGGTRVKVSLQTNATLLDRSYLELFSELDVRVGVSLDGDGTMHDRSRRRANGQGSHSAVVKALDLLTSPPYRHLFAGLLCTADLRNDPLGAYEALLGFDPPAIDFLLPHGNWSAPPPGLDPAAEATPYADWLIPIFDSWYGAPRAPTRIRMFSEIVHLLLGGASATEQVGLSPAGMVVVETDGAIEQSDFLKSAYEGAPETGLHVTRDSFDDALLLPSVAARQIGPLALSETCRRCPVSAVCGGGLYAHRYREGNGFANPSVYCRDLLRLITHIKHTVEADLAARAEARRTRLPSQARPQRRPVGTDQGTSMNLREHRISRKVFLELASGGGGAHAVAQLATAQRSKHVLLVRGVLETARTAGHPQATTARRAYDLLAAIQRRHPEAVDTVLRHPSVGAWARHTITALRTGREDAAPAQLAALAAAAAIRSRTTCEIDVPAVEGIVTLPSLGQAVLAPTVSEATVQCFDDGADVTADSMLVRVPRDPRQDAPGWRGLRTLSTESGGAPLHLIIDDLDPYRMPETPNIGERLTTREAERWQSTLDGAWELLVRHHQAVAEEVATAISVLTPLTPPAQGQSSATSRETFGCVALSTPPDVPTLAVTLTHETQHAKLSALLDIVPLAKPDDGSRYYAPWRPDPRPVPGLLQGAYAYLSVTDFWRRQRHLETGEAAVEAGAEFSRWREAARLVTGTLIDSGRLTDEGMVFASEMARRLDHWAHETVPPDARELARERADRHLTRWRETNG</sequence>
<gene>
    <name evidence="7" type="ORF">Plo01_66510</name>
</gene>
<evidence type="ECO:0000256" key="4">
    <source>
        <dbReference type="ARBA" id="ARBA00023014"/>
    </source>
</evidence>
<dbReference type="Gene3D" id="3.20.20.70">
    <property type="entry name" value="Aldolase class I"/>
    <property type="match status" value="1"/>
</dbReference>
<dbReference type="PROSITE" id="PS51918">
    <property type="entry name" value="RADICAL_SAM"/>
    <property type="match status" value="1"/>
</dbReference>
<accession>A0A8J3W8W7</accession>
<dbReference type="Proteomes" id="UP000616724">
    <property type="component" value="Unassembled WGS sequence"/>
</dbReference>
<dbReference type="SFLD" id="SFLDG01386">
    <property type="entry name" value="main_SPASM_domain-containing"/>
    <property type="match status" value="1"/>
</dbReference>
<dbReference type="SFLD" id="SFLDS00029">
    <property type="entry name" value="Radical_SAM"/>
    <property type="match status" value="1"/>
</dbReference>
<evidence type="ECO:0000256" key="2">
    <source>
        <dbReference type="ARBA" id="ARBA00022723"/>
    </source>
</evidence>
<protein>
    <recommendedName>
        <fullName evidence="6">Radical SAM core domain-containing protein</fullName>
    </recommendedName>
</protein>
<dbReference type="NCBIfam" id="TIGR04269">
    <property type="entry name" value="SAM_SPASM_FxsB"/>
    <property type="match status" value="1"/>
</dbReference>
<keyword evidence="3" id="KW-0408">Iron</keyword>
<name>A0A8J3W8W7_9ACTN</name>
<dbReference type="GO" id="GO:0016491">
    <property type="term" value="F:oxidoreductase activity"/>
    <property type="evidence" value="ECO:0007669"/>
    <property type="project" value="InterPro"/>
</dbReference>
<dbReference type="PANTHER" id="PTHR43273:SF8">
    <property type="entry name" value="RADICAL SAM DOMAIN PROTEIN"/>
    <property type="match status" value="1"/>
</dbReference>
<dbReference type="RefSeq" id="WP_203894663.1">
    <property type="nucleotide sequence ID" value="NZ_BOOH01000057.1"/>
</dbReference>
<dbReference type="PANTHER" id="PTHR43273">
    <property type="entry name" value="ANAEROBIC SULFATASE-MATURATING ENZYME HOMOLOG ASLB-RELATED"/>
    <property type="match status" value="1"/>
</dbReference>
<dbReference type="InterPro" id="IPR026335">
    <property type="entry name" value="rSAM_SPASM_FxsB"/>
</dbReference>
<keyword evidence="4" id="KW-0411">Iron-sulfur</keyword>
<organism evidence="7 8">
    <name type="scientific">Planobispora longispora</name>
    <dbReference type="NCBI Taxonomy" id="28887"/>
    <lineage>
        <taxon>Bacteria</taxon>
        <taxon>Bacillati</taxon>
        <taxon>Actinomycetota</taxon>
        <taxon>Actinomycetes</taxon>
        <taxon>Streptosporangiales</taxon>
        <taxon>Streptosporangiaceae</taxon>
        <taxon>Planobispora</taxon>
    </lineage>
</organism>
<evidence type="ECO:0000313" key="7">
    <source>
        <dbReference type="EMBL" id="GIH80222.1"/>
    </source>
</evidence>
<proteinExistence type="predicted"/>
<dbReference type="SUPFAM" id="SSF102114">
    <property type="entry name" value="Radical SAM enzymes"/>
    <property type="match status" value="1"/>
</dbReference>
<dbReference type="InterPro" id="IPR058240">
    <property type="entry name" value="rSAM_sf"/>
</dbReference>
<dbReference type="AlphaFoldDB" id="A0A8J3W8W7"/>
<dbReference type="GO" id="GO:0051536">
    <property type="term" value="F:iron-sulfur cluster binding"/>
    <property type="evidence" value="ECO:0007669"/>
    <property type="project" value="UniProtKB-KW"/>
</dbReference>
<dbReference type="EMBL" id="BOOH01000057">
    <property type="protein sequence ID" value="GIH80222.1"/>
    <property type="molecule type" value="Genomic_DNA"/>
</dbReference>
<dbReference type="InterPro" id="IPR023867">
    <property type="entry name" value="Sulphatase_maturase_rSAM"/>
</dbReference>
<keyword evidence="8" id="KW-1185">Reference proteome</keyword>
<keyword evidence="2" id="KW-0479">Metal-binding</keyword>
<dbReference type="SFLD" id="SFLDG01067">
    <property type="entry name" value="SPASM/twitch_domain_containing"/>
    <property type="match status" value="1"/>
</dbReference>
<keyword evidence="1" id="KW-0949">S-adenosyl-L-methionine</keyword>
<evidence type="ECO:0000259" key="6">
    <source>
        <dbReference type="PROSITE" id="PS51918"/>
    </source>
</evidence>
<dbReference type="SFLD" id="SFLDG01072">
    <property type="entry name" value="dehydrogenase_like"/>
    <property type="match status" value="1"/>
</dbReference>
<evidence type="ECO:0000256" key="3">
    <source>
        <dbReference type="ARBA" id="ARBA00023004"/>
    </source>
</evidence>
<feature type="domain" description="Radical SAM core" evidence="6">
    <location>
        <begin position="20"/>
        <end position="254"/>
    </location>
</feature>
<evidence type="ECO:0000313" key="8">
    <source>
        <dbReference type="Proteomes" id="UP000616724"/>
    </source>
</evidence>
<evidence type="ECO:0000256" key="1">
    <source>
        <dbReference type="ARBA" id="ARBA00022691"/>
    </source>
</evidence>
<dbReference type="CDD" id="cd01335">
    <property type="entry name" value="Radical_SAM"/>
    <property type="match status" value="1"/>
</dbReference>
<dbReference type="NCBIfam" id="TIGR04267">
    <property type="entry name" value="mod_HExxH"/>
    <property type="match status" value="1"/>
</dbReference>
<dbReference type="GO" id="GO:0046872">
    <property type="term" value="F:metal ion binding"/>
    <property type="evidence" value="ECO:0007669"/>
    <property type="project" value="UniProtKB-KW"/>
</dbReference>
<dbReference type="InterPro" id="IPR026337">
    <property type="entry name" value="AKG_HExxH"/>
</dbReference>
<feature type="region of interest" description="Disordered" evidence="5">
    <location>
        <begin position="399"/>
        <end position="420"/>
    </location>
</feature>
<dbReference type="InterPro" id="IPR007197">
    <property type="entry name" value="rSAM"/>
</dbReference>
<dbReference type="Pfam" id="PF04055">
    <property type="entry name" value="Radical_SAM"/>
    <property type="match status" value="1"/>
</dbReference>